<accession>A0A7J7G0P8</accession>
<dbReference type="EMBL" id="JACBKZ010000014">
    <property type="protein sequence ID" value="KAF5932826.1"/>
    <property type="molecule type" value="Genomic_DNA"/>
</dbReference>
<dbReference type="AlphaFoldDB" id="A0A7J7G0P8"/>
<reference evidence="1 2" key="2">
    <citation type="submission" date="2020-07" db="EMBL/GenBank/DDBJ databases">
        <title>Genome assembly of wild tea tree DASZ reveals pedigree and selection history of tea varieties.</title>
        <authorList>
            <person name="Zhang W."/>
        </authorList>
    </citation>
    <scope>NUCLEOTIDE SEQUENCE [LARGE SCALE GENOMIC DNA]</scope>
    <source>
        <strain evidence="2">cv. G240</strain>
        <tissue evidence="1">Leaf</tissue>
    </source>
</reference>
<comment type="caution">
    <text evidence="1">The sequence shown here is derived from an EMBL/GenBank/DDBJ whole genome shotgun (WGS) entry which is preliminary data.</text>
</comment>
<dbReference type="Proteomes" id="UP000593564">
    <property type="component" value="Unassembled WGS sequence"/>
</dbReference>
<proteinExistence type="predicted"/>
<keyword evidence="2" id="KW-1185">Reference proteome</keyword>
<sequence length="73" mass="8176">MNAERLIVNLEAEKEGRRTAERKVFHLYKVITSVEMSKEASIRVEAQLEGKVAELEAVIAVIAIECSALEAKY</sequence>
<protein>
    <submittedName>
        <fullName evidence="1">Uncharacterized protein</fullName>
    </submittedName>
</protein>
<gene>
    <name evidence="1" type="ORF">HYC85_028997</name>
</gene>
<evidence type="ECO:0000313" key="2">
    <source>
        <dbReference type="Proteomes" id="UP000593564"/>
    </source>
</evidence>
<name>A0A7J7G0P8_CAMSI</name>
<organism evidence="1 2">
    <name type="scientific">Camellia sinensis</name>
    <name type="common">Tea plant</name>
    <name type="synonym">Thea sinensis</name>
    <dbReference type="NCBI Taxonomy" id="4442"/>
    <lineage>
        <taxon>Eukaryota</taxon>
        <taxon>Viridiplantae</taxon>
        <taxon>Streptophyta</taxon>
        <taxon>Embryophyta</taxon>
        <taxon>Tracheophyta</taxon>
        <taxon>Spermatophyta</taxon>
        <taxon>Magnoliopsida</taxon>
        <taxon>eudicotyledons</taxon>
        <taxon>Gunneridae</taxon>
        <taxon>Pentapetalae</taxon>
        <taxon>asterids</taxon>
        <taxon>Ericales</taxon>
        <taxon>Theaceae</taxon>
        <taxon>Camellia</taxon>
    </lineage>
</organism>
<evidence type="ECO:0000313" key="1">
    <source>
        <dbReference type="EMBL" id="KAF5932826.1"/>
    </source>
</evidence>
<reference evidence="2" key="1">
    <citation type="journal article" date="2020" name="Nat. Commun.">
        <title>Genome assembly of wild tea tree DASZ reveals pedigree and selection history of tea varieties.</title>
        <authorList>
            <person name="Zhang W."/>
            <person name="Zhang Y."/>
            <person name="Qiu H."/>
            <person name="Guo Y."/>
            <person name="Wan H."/>
            <person name="Zhang X."/>
            <person name="Scossa F."/>
            <person name="Alseekh S."/>
            <person name="Zhang Q."/>
            <person name="Wang P."/>
            <person name="Xu L."/>
            <person name="Schmidt M.H."/>
            <person name="Jia X."/>
            <person name="Li D."/>
            <person name="Zhu A."/>
            <person name="Guo F."/>
            <person name="Chen W."/>
            <person name="Ni D."/>
            <person name="Usadel B."/>
            <person name="Fernie A.R."/>
            <person name="Wen W."/>
        </authorList>
    </citation>
    <scope>NUCLEOTIDE SEQUENCE [LARGE SCALE GENOMIC DNA]</scope>
    <source>
        <strain evidence="2">cv. G240</strain>
    </source>
</reference>